<evidence type="ECO:0000313" key="1">
    <source>
        <dbReference type="EMBL" id="XCO00603.1"/>
    </source>
</evidence>
<proteinExistence type="predicted"/>
<dbReference type="Gene3D" id="3.40.50.300">
    <property type="entry name" value="P-loop containing nucleotide triphosphate hydrolases"/>
    <property type="match status" value="2"/>
</dbReference>
<keyword evidence="1" id="KW-0067">ATP-binding</keyword>
<dbReference type="Pfam" id="PF13604">
    <property type="entry name" value="AAA_30"/>
    <property type="match status" value="1"/>
</dbReference>
<dbReference type="CDD" id="cd18809">
    <property type="entry name" value="SF1_C_RecD"/>
    <property type="match status" value="1"/>
</dbReference>
<keyword evidence="1" id="KW-0378">Hydrolase</keyword>
<keyword evidence="1" id="KW-0347">Helicase</keyword>
<name>A0AAU8MLN9_9CAUD</name>
<dbReference type="GO" id="GO:0004386">
    <property type="term" value="F:helicase activity"/>
    <property type="evidence" value="ECO:0007669"/>
    <property type="project" value="UniProtKB-KW"/>
</dbReference>
<accession>A0AAU8MLN9</accession>
<dbReference type="EMBL" id="PP965500">
    <property type="protein sequence ID" value="XCO00603.1"/>
    <property type="molecule type" value="Genomic_DNA"/>
</dbReference>
<sequence length="489" mass="55743">MNITNVSLANGKDAITTLGFTKDQRKAYDDIISFINASYNKNDFKRALTGAAGTGKTYLVKALIKNCNLSYSTIGIAAPTHKACRVLSESIKLPNIKVSTLQSDLGLRLNFDVEKFDINNPPFDPKGKIKIENYSLYIVDEASMINRELLMFLERTCKSHNCKLLLIGDSSQLAPVGEKYSPAFKAVKLSTLNQIVRQGDDNPISNLLDLLRYDIANKSFTFLNYISVNRSKFNEDNTKGYQVCSNSEFEQIVYNNFSDEELTRNIDFCKIIGYTNNAVSGWNKFIRKTIIKDADKSIITKNDLVISYVTLVNQFNDIIIQNSEEYILKDVVNYVHPRYNIKGFMVRFTAIHGGTNTSPLFIVDHNDKFSIAMYVKLSRELIQAAKFASPKVRPQRWKDYYTFKETCLLLTNIINPTTRKIEFSRDIDYGFAMTSHKSQGSTFDTTLVDVNDIVYDKNGNPYTDAEEINRRLYVACSRCKNKLYLRYGK</sequence>
<dbReference type="SUPFAM" id="SSF52540">
    <property type="entry name" value="P-loop containing nucleoside triphosphate hydrolases"/>
    <property type="match status" value="1"/>
</dbReference>
<keyword evidence="1" id="KW-0547">Nucleotide-binding</keyword>
<dbReference type="InterPro" id="IPR027417">
    <property type="entry name" value="P-loop_NTPase"/>
</dbReference>
<reference evidence="1" key="1">
    <citation type="submission" date="2024-06" db="EMBL/GenBank/DDBJ databases">
        <title>Intestivirid acquisition increases across infancy in a wild primate population.</title>
        <authorList>
            <person name="Schneider-Creas I.A."/>
            <person name="Moya I.L."/>
            <person name="Chiou K.L."/>
            <person name="Baniel A."/>
            <person name="Azanaw Haile A."/>
            <person name="Kebede F."/>
            <person name="Abebe B."/>
            <person name="Snyder-Mackler N."/>
            <person name="Varsani A."/>
        </authorList>
    </citation>
    <scope>NUCLEOTIDE SEQUENCE</scope>
    <source>
        <strain evidence="1">Int_RNL_2018_0288_CRY</strain>
    </source>
</reference>
<protein>
    <submittedName>
        <fullName evidence="1">ATP dependent DNA helicase DDA</fullName>
    </submittedName>
</protein>
<organism evidence="1">
    <name type="scientific">Geladintestivirus 2</name>
    <dbReference type="NCBI Taxonomy" id="3233134"/>
    <lineage>
        <taxon>Viruses</taxon>
        <taxon>Duplodnaviria</taxon>
        <taxon>Heunggongvirae</taxon>
        <taxon>Uroviricota</taxon>
        <taxon>Caudoviricetes</taxon>
        <taxon>Crassvirales</taxon>
    </lineage>
</organism>